<evidence type="ECO:0000256" key="1">
    <source>
        <dbReference type="SAM" id="Phobius"/>
    </source>
</evidence>
<sequence length="136" mass="13907">MTADPARAARDEAAIAEFRRLRDAGDRRILHRSVDGELVLYRPDELGFRRSGPANTIRTRRGALALAVGTGILCAVCLIAGAVVAAAGGPGAAIAVPGLLFGAVAAWAAILGARERRAEGVRASRGVPEPSTGPGS</sequence>
<gene>
    <name evidence="2" type="ORF">SA2016_3075</name>
</gene>
<dbReference type="KEGG" id="satk:SA2016_3075"/>
<keyword evidence="1" id="KW-0812">Transmembrane</keyword>
<accession>A0A127A2R3</accession>
<feature type="transmembrane region" description="Helical" evidence="1">
    <location>
        <begin position="92"/>
        <end position="113"/>
    </location>
</feature>
<protein>
    <submittedName>
        <fullName evidence="2">Uncharacterized protein</fullName>
    </submittedName>
</protein>
<evidence type="ECO:0000313" key="2">
    <source>
        <dbReference type="EMBL" id="AMM33740.1"/>
    </source>
</evidence>
<organism evidence="2 3">
    <name type="scientific">Sinomonas atrocyanea</name>
    <dbReference type="NCBI Taxonomy" id="37927"/>
    <lineage>
        <taxon>Bacteria</taxon>
        <taxon>Bacillati</taxon>
        <taxon>Actinomycetota</taxon>
        <taxon>Actinomycetes</taxon>
        <taxon>Micrococcales</taxon>
        <taxon>Micrococcaceae</taxon>
        <taxon>Sinomonas</taxon>
    </lineage>
</organism>
<keyword evidence="1" id="KW-0472">Membrane</keyword>
<dbReference type="Proteomes" id="UP000070134">
    <property type="component" value="Chromosome"/>
</dbReference>
<dbReference type="EMBL" id="CP014518">
    <property type="protein sequence ID" value="AMM33740.1"/>
    <property type="molecule type" value="Genomic_DNA"/>
</dbReference>
<name>A0A127A2R3_9MICC</name>
<dbReference type="AlphaFoldDB" id="A0A127A2R3"/>
<evidence type="ECO:0000313" key="3">
    <source>
        <dbReference type="Proteomes" id="UP000070134"/>
    </source>
</evidence>
<feature type="transmembrane region" description="Helical" evidence="1">
    <location>
        <begin position="63"/>
        <end position="86"/>
    </location>
</feature>
<dbReference type="STRING" id="37927.SA2016_3075"/>
<dbReference type="OrthoDB" id="4954306at2"/>
<keyword evidence="3" id="KW-1185">Reference proteome</keyword>
<keyword evidence="1" id="KW-1133">Transmembrane helix</keyword>
<reference evidence="2 3" key="1">
    <citation type="submission" date="2016-02" db="EMBL/GenBank/DDBJ databases">
        <title>Complete genome of Sinomonas atrocyanea KCTC 3377.</title>
        <authorList>
            <person name="Kim K.M."/>
        </authorList>
    </citation>
    <scope>NUCLEOTIDE SEQUENCE [LARGE SCALE GENOMIC DNA]</scope>
    <source>
        <strain evidence="2 3">KCTC 3377</strain>
    </source>
</reference>
<proteinExistence type="predicted"/>
<dbReference type="RefSeq" id="WP_066499670.1">
    <property type="nucleotide sequence ID" value="NZ_BJMO01000055.1"/>
</dbReference>